<dbReference type="Pfam" id="PF06013">
    <property type="entry name" value="WXG100"/>
    <property type="match status" value="1"/>
</dbReference>
<dbReference type="EMBL" id="JAJNDB010000001">
    <property type="protein sequence ID" value="MCD2192512.1"/>
    <property type="molecule type" value="Genomic_DNA"/>
</dbReference>
<comment type="caution">
    <text evidence="2">The sequence shown here is derived from an EMBL/GenBank/DDBJ whole genome shotgun (WGS) entry which is preliminary data.</text>
</comment>
<evidence type="ECO:0000256" key="1">
    <source>
        <dbReference type="RuleBase" id="RU362001"/>
    </source>
</evidence>
<sequence>MAGQFGTQTQVMQSAGQHVFEVRDQITAQLGQLRAQLAPLEGTWRGDASVAFHQLMARWNDDARRINAALQSIGESVQASGVTYRAAEDEIASSTSQISQALT</sequence>
<proteinExistence type="inferred from homology"/>
<dbReference type="Proteomes" id="UP001199469">
    <property type="component" value="Unassembled WGS sequence"/>
</dbReference>
<dbReference type="InterPro" id="IPR010310">
    <property type="entry name" value="T7SS_ESAT-6-like"/>
</dbReference>
<evidence type="ECO:0000313" key="2">
    <source>
        <dbReference type="EMBL" id="MCD2192512.1"/>
    </source>
</evidence>
<evidence type="ECO:0000313" key="3">
    <source>
        <dbReference type="Proteomes" id="UP001199469"/>
    </source>
</evidence>
<reference evidence="2 3" key="1">
    <citation type="submission" date="2021-11" db="EMBL/GenBank/DDBJ databases">
        <title>Draft genome sequence of Actinomycetospora sp. SF1 isolated from the rhizosphere soil.</title>
        <authorList>
            <person name="Duangmal K."/>
            <person name="Chantavorakit T."/>
        </authorList>
    </citation>
    <scope>NUCLEOTIDE SEQUENCE [LARGE SCALE GENOMIC DNA]</scope>
    <source>
        <strain evidence="2 3">TBRC 5722</strain>
    </source>
</reference>
<accession>A0ABS8P2N3</accession>
<dbReference type="SUPFAM" id="SSF140453">
    <property type="entry name" value="EsxAB dimer-like"/>
    <property type="match status" value="1"/>
</dbReference>
<dbReference type="RefSeq" id="WP_230730209.1">
    <property type="nucleotide sequence ID" value="NZ_JAJNDB010000001.1"/>
</dbReference>
<name>A0ABS8P2N3_9PSEU</name>
<dbReference type="Gene3D" id="1.10.287.1060">
    <property type="entry name" value="ESAT-6-like"/>
    <property type="match status" value="1"/>
</dbReference>
<comment type="similarity">
    <text evidence="1">Belongs to the WXG100 family.</text>
</comment>
<keyword evidence="3" id="KW-1185">Reference proteome</keyword>
<dbReference type="NCBIfam" id="TIGR03930">
    <property type="entry name" value="WXG100_ESAT6"/>
    <property type="match status" value="1"/>
</dbReference>
<dbReference type="InterPro" id="IPR036689">
    <property type="entry name" value="ESAT-6-like_sf"/>
</dbReference>
<gene>
    <name evidence="2" type="ORF">LQ327_03770</name>
</gene>
<organism evidence="2 3">
    <name type="scientific">Actinomycetospora endophytica</name>
    <dbReference type="NCBI Taxonomy" id="2291215"/>
    <lineage>
        <taxon>Bacteria</taxon>
        <taxon>Bacillati</taxon>
        <taxon>Actinomycetota</taxon>
        <taxon>Actinomycetes</taxon>
        <taxon>Pseudonocardiales</taxon>
        <taxon>Pseudonocardiaceae</taxon>
        <taxon>Actinomycetospora</taxon>
    </lineage>
</organism>
<protein>
    <recommendedName>
        <fullName evidence="1">ESAT-6-like protein</fullName>
    </recommendedName>
</protein>